<dbReference type="EMBL" id="AGCU01058815">
    <property type="status" value="NOT_ANNOTATED_CDS"/>
    <property type="molecule type" value="Genomic_DNA"/>
</dbReference>
<dbReference type="eggNOG" id="ENOG502S32F">
    <property type="taxonomic scope" value="Eukaryota"/>
</dbReference>
<dbReference type="Pfam" id="PF14979">
    <property type="entry name" value="TMEM52"/>
    <property type="match status" value="1"/>
</dbReference>
<dbReference type="Proteomes" id="UP000007267">
    <property type="component" value="Unassembled WGS sequence"/>
</dbReference>
<dbReference type="STRING" id="13735.ENSPSIP00000012581"/>
<sequence>MYPGPPSYVAGSWLQLQLQQLFAQTLGAALCSSQGTCNSPDQCARTNSNWTSLWYVWLILLTVFMLLLCGITASCVKFCCRKKRPPVQTFPRRPYDLTVIAIDGDSTAHSTVTSYSSLQYPQSTPLPIPFGDMDRSTMSPPAYSLYALELPPSYDEAIKMAKPYIETALVSQKLNDIAEPVAPEETIQHQGSSGPMAGELETQPSSEQSQVAAQRQPPL</sequence>
<dbReference type="PANTHER" id="PTHR33955:SF2">
    <property type="entry name" value="TRANSMEMBRANE PROTEIN 52"/>
    <property type="match status" value="1"/>
</dbReference>
<protein>
    <submittedName>
        <fullName evidence="3">Transmembrane protein 52</fullName>
    </submittedName>
</protein>
<keyword evidence="2" id="KW-1133">Transmembrane helix</keyword>
<feature type="region of interest" description="Disordered" evidence="1">
    <location>
        <begin position="180"/>
        <end position="219"/>
    </location>
</feature>
<dbReference type="PANTHER" id="PTHR33955">
    <property type="entry name" value="TRANSMEMBRANE PROTEIN 52"/>
    <property type="match status" value="1"/>
</dbReference>
<dbReference type="OMA" id="QAVPSFC"/>
<dbReference type="HOGENOM" id="CLU_100623_0_0_1"/>
<evidence type="ECO:0000313" key="3">
    <source>
        <dbReference type="Ensembl" id="ENSPSIP00000012581.1"/>
    </source>
</evidence>
<gene>
    <name evidence="3" type="primary">TMEM52</name>
</gene>
<reference evidence="4" key="1">
    <citation type="submission" date="2011-10" db="EMBL/GenBank/DDBJ databases">
        <authorList>
            <consortium name="Soft-shell Turtle Genome Consortium"/>
        </authorList>
    </citation>
    <scope>NUCLEOTIDE SEQUENCE [LARGE SCALE GENOMIC DNA]</scope>
    <source>
        <strain evidence="4">Daiwa-1</strain>
    </source>
</reference>
<dbReference type="EMBL" id="AGCU01058814">
    <property type="status" value="NOT_ANNOTATED_CDS"/>
    <property type="molecule type" value="Genomic_DNA"/>
</dbReference>
<keyword evidence="4" id="KW-1185">Reference proteome</keyword>
<keyword evidence="2" id="KW-0472">Membrane</keyword>
<reference evidence="4" key="2">
    <citation type="journal article" date="2013" name="Nat. Genet.">
        <title>The draft genomes of soft-shell turtle and green sea turtle yield insights into the development and evolution of the turtle-specific body plan.</title>
        <authorList>
            <person name="Wang Z."/>
            <person name="Pascual-Anaya J."/>
            <person name="Zadissa A."/>
            <person name="Li W."/>
            <person name="Niimura Y."/>
            <person name="Huang Z."/>
            <person name="Li C."/>
            <person name="White S."/>
            <person name="Xiong Z."/>
            <person name="Fang D."/>
            <person name="Wang B."/>
            <person name="Ming Y."/>
            <person name="Chen Y."/>
            <person name="Zheng Y."/>
            <person name="Kuraku S."/>
            <person name="Pignatelli M."/>
            <person name="Herrero J."/>
            <person name="Beal K."/>
            <person name="Nozawa M."/>
            <person name="Li Q."/>
            <person name="Wang J."/>
            <person name="Zhang H."/>
            <person name="Yu L."/>
            <person name="Shigenobu S."/>
            <person name="Wang J."/>
            <person name="Liu J."/>
            <person name="Flicek P."/>
            <person name="Searle S."/>
            <person name="Wang J."/>
            <person name="Kuratani S."/>
            <person name="Yin Y."/>
            <person name="Aken B."/>
            <person name="Zhang G."/>
            <person name="Irie N."/>
        </authorList>
    </citation>
    <scope>NUCLEOTIDE SEQUENCE [LARGE SCALE GENOMIC DNA]</scope>
    <source>
        <strain evidence="4">Daiwa-1</strain>
    </source>
</reference>
<feature type="transmembrane region" description="Helical" evidence="2">
    <location>
        <begin position="54"/>
        <end position="76"/>
    </location>
</feature>
<reference evidence="3" key="3">
    <citation type="submission" date="2025-08" db="UniProtKB">
        <authorList>
            <consortium name="Ensembl"/>
        </authorList>
    </citation>
    <scope>IDENTIFICATION</scope>
</reference>
<dbReference type="Ensembl" id="ENSPSIT00000012642.1">
    <property type="protein sequence ID" value="ENSPSIP00000012581.1"/>
    <property type="gene ID" value="ENSPSIG00000011322.1"/>
</dbReference>
<reference evidence="3" key="4">
    <citation type="submission" date="2025-09" db="UniProtKB">
        <authorList>
            <consortium name="Ensembl"/>
        </authorList>
    </citation>
    <scope>IDENTIFICATION</scope>
</reference>
<name>K7FX21_PELSI</name>
<evidence type="ECO:0000256" key="1">
    <source>
        <dbReference type="SAM" id="MobiDB-lite"/>
    </source>
</evidence>
<dbReference type="AlphaFoldDB" id="K7FX21"/>
<organism evidence="3 4">
    <name type="scientific">Pelodiscus sinensis</name>
    <name type="common">Chinese softshell turtle</name>
    <name type="synonym">Trionyx sinensis</name>
    <dbReference type="NCBI Taxonomy" id="13735"/>
    <lineage>
        <taxon>Eukaryota</taxon>
        <taxon>Metazoa</taxon>
        <taxon>Chordata</taxon>
        <taxon>Craniata</taxon>
        <taxon>Vertebrata</taxon>
        <taxon>Euteleostomi</taxon>
        <taxon>Archelosauria</taxon>
        <taxon>Testudinata</taxon>
        <taxon>Testudines</taxon>
        <taxon>Cryptodira</taxon>
        <taxon>Trionychia</taxon>
        <taxon>Trionychidae</taxon>
        <taxon>Pelodiscus</taxon>
    </lineage>
</organism>
<evidence type="ECO:0000256" key="2">
    <source>
        <dbReference type="SAM" id="Phobius"/>
    </source>
</evidence>
<dbReference type="GeneTree" id="ENSGT00730000111432"/>
<proteinExistence type="predicted"/>
<evidence type="ECO:0000313" key="4">
    <source>
        <dbReference type="Proteomes" id="UP000007267"/>
    </source>
</evidence>
<feature type="compositionally biased region" description="Polar residues" evidence="1">
    <location>
        <begin position="202"/>
        <end position="213"/>
    </location>
</feature>
<accession>K7FX21</accession>
<keyword evidence="2" id="KW-0812">Transmembrane</keyword>
<dbReference type="InterPro" id="IPR038942">
    <property type="entry name" value="TMEM52"/>
</dbReference>